<accession>A2SRZ9</accession>
<feature type="transmembrane region" description="Helical" evidence="1">
    <location>
        <begin position="82"/>
        <end position="101"/>
    </location>
</feature>
<proteinExistence type="predicted"/>
<feature type="domain" description="DUF2070" evidence="2">
    <location>
        <begin position="8"/>
        <end position="567"/>
    </location>
</feature>
<dbReference type="Proteomes" id="UP000000365">
    <property type="component" value="Chromosome"/>
</dbReference>
<feature type="transmembrane region" description="Helical" evidence="1">
    <location>
        <begin position="553"/>
        <end position="575"/>
    </location>
</feature>
<dbReference type="HOGENOM" id="CLU_441213_0_0_2"/>
<dbReference type="Pfam" id="PF09843">
    <property type="entry name" value="DUF2070"/>
    <property type="match status" value="1"/>
</dbReference>
<evidence type="ECO:0000259" key="2">
    <source>
        <dbReference type="Pfam" id="PF09843"/>
    </source>
</evidence>
<dbReference type="InterPro" id="IPR019204">
    <property type="entry name" value="DUF2070_membrane"/>
</dbReference>
<evidence type="ECO:0000313" key="3">
    <source>
        <dbReference type="EMBL" id="ABN07105.1"/>
    </source>
</evidence>
<feature type="transmembrane region" description="Helical" evidence="1">
    <location>
        <begin position="133"/>
        <end position="151"/>
    </location>
</feature>
<feature type="transmembrane region" description="Helical" evidence="1">
    <location>
        <begin position="20"/>
        <end position="39"/>
    </location>
</feature>
<dbReference type="RefSeq" id="WP_011833308.1">
    <property type="nucleotide sequence ID" value="NC_008942.1"/>
</dbReference>
<organism evidence="3 4">
    <name type="scientific">Methanocorpusculum labreanum (strain ATCC 43576 / DSM 4855 / Z)</name>
    <dbReference type="NCBI Taxonomy" id="410358"/>
    <lineage>
        <taxon>Archaea</taxon>
        <taxon>Methanobacteriati</taxon>
        <taxon>Methanobacteriota</taxon>
        <taxon>Stenosarchaea group</taxon>
        <taxon>Methanomicrobia</taxon>
        <taxon>Methanomicrobiales</taxon>
        <taxon>Methanocorpusculaceae</taxon>
        <taxon>Methanocorpusculum</taxon>
    </lineage>
</organism>
<name>A2SRZ9_METLZ</name>
<dbReference type="OrthoDB" id="8914at2157"/>
<protein>
    <submittedName>
        <fullName evidence="3">Membrane protein-like protein</fullName>
    </submittedName>
</protein>
<dbReference type="GeneID" id="4795593"/>
<keyword evidence="1" id="KW-0472">Membrane</keyword>
<keyword evidence="1" id="KW-1133">Transmembrane helix</keyword>
<dbReference type="EMBL" id="CP000559">
    <property type="protein sequence ID" value="ABN07105.1"/>
    <property type="molecule type" value="Genomic_DNA"/>
</dbReference>
<dbReference type="STRING" id="410358.Mlab_0934"/>
<reference evidence="3 4" key="1">
    <citation type="journal article" date="2009" name="Stand. Genomic Sci.">
        <title>Complete genome sequence of Methanocorpusculum labreanum type strain Z.</title>
        <authorList>
            <person name="Anderson I.J."/>
            <person name="Sieprawska-Lupa M."/>
            <person name="Goltsman E."/>
            <person name="Lapidus A."/>
            <person name="Copeland A."/>
            <person name="Glavina Del Rio T."/>
            <person name="Tice H."/>
            <person name="Dalin E."/>
            <person name="Barry K."/>
            <person name="Pitluck S."/>
            <person name="Hauser L."/>
            <person name="Land M."/>
            <person name="Lucas S."/>
            <person name="Richardson P."/>
            <person name="Whitman W.B."/>
            <person name="Kyrpides N.C."/>
        </authorList>
    </citation>
    <scope>NUCLEOTIDE SEQUENCE [LARGE SCALE GENOMIC DNA]</scope>
    <source>
        <strain evidence="4">ATCC 43576 / DSM 4855 / Z</strain>
    </source>
</reference>
<evidence type="ECO:0000256" key="1">
    <source>
        <dbReference type="SAM" id="Phobius"/>
    </source>
</evidence>
<keyword evidence="1" id="KW-0812">Transmembrane</keyword>
<feature type="transmembrane region" description="Helical" evidence="1">
    <location>
        <begin position="157"/>
        <end position="178"/>
    </location>
</feature>
<dbReference type="AlphaFoldDB" id="A2SRZ9"/>
<dbReference type="eggNOG" id="arCOG04351">
    <property type="taxonomic scope" value="Archaea"/>
</dbReference>
<sequence>MKREVKTESLTKYLFDAPKWGLSLGLIILLGLIADGVGFLFTGKIWWFGFAFSIPGVAALILTKPFVSATARQEFTWNRSGLLALASEVFMLLWMITALFLGVGFAYVFGVGFILAIRLVVLAAVADYRFGRMYAPAAIQTFAGAIVGVWYFGPGFIIPVVVSIVVFSVGVIVFLLLFDLPMKRTSGVGAMHFVNAFLAHLTNGSNDMEEYFHHISEYVSVPETTFFFKRAGKPDVWFVIPNLHPGPMAEIGGSNFPKILHDVFADDAVVLVSHGCASHDLNLISNRETKSITKAIRESLDSVTYTGLASRPVRTSFGTVSILSQRFGDSLLMITTRSPEMTEDMDYSIGRIVMGESKGRYENIGFVDAHNCMTAVTNIIYPSTKTGNEFISGADEAMNKMLDAEMLPFCVGAAQVIPPFGRGEGFADMGIIAMVTEVGGVKTAYVLFDGNNVHLGVREILQNAVLGLGIDEVEILTTDSHVVNSVSGRNPIGDAVSPSEIIPYVAEAVLKAVEDLSTASGGAATNMCEEVEVFGPSRIVQLTSTVNAIVTNLLPLSTLLLTTAFLLIMVVCMIVL</sequence>
<evidence type="ECO:0000313" key="4">
    <source>
        <dbReference type="Proteomes" id="UP000000365"/>
    </source>
</evidence>
<dbReference type="KEGG" id="mla:Mlab_0934"/>
<feature type="transmembrane region" description="Helical" evidence="1">
    <location>
        <begin position="45"/>
        <end position="62"/>
    </location>
</feature>
<feature type="transmembrane region" description="Helical" evidence="1">
    <location>
        <begin position="107"/>
        <end position="126"/>
    </location>
</feature>
<gene>
    <name evidence="3" type="ordered locus">Mlab_0934</name>
</gene>
<keyword evidence="4" id="KW-1185">Reference proteome</keyword>